<accession>A0A6G2BK08</accession>
<comment type="similarity">
    <text evidence="1">Belongs to the cytochrome P450 family.</text>
</comment>
<keyword evidence="3" id="KW-1185">Reference proteome</keyword>
<evidence type="ECO:0000313" key="3">
    <source>
        <dbReference type="Proteomes" id="UP000473014"/>
    </source>
</evidence>
<dbReference type="PRINTS" id="PR00359">
    <property type="entry name" value="BP450"/>
</dbReference>
<dbReference type="Proteomes" id="UP000473014">
    <property type="component" value="Unassembled WGS sequence"/>
</dbReference>
<dbReference type="EMBL" id="WIXO01000001">
    <property type="protein sequence ID" value="MTE22393.1"/>
    <property type="molecule type" value="Genomic_DNA"/>
</dbReference>
<organism evidence="2 3">
    <name type="scientific">Streptomyces taklimakanensis</name>
    <dbReference type="NCBI Taxonomy" id="2569853"/>
    <lineage>
        <taxon>Bacteria</taxon>
        <taxon>Bacillati</taxon>
        <taxon>Actinomycetota</taxon>
        <taxon>Actinomycetes</taxon>
        <taxon>Kitasatosporales</taxon>
        <taxon>Streptomycetaceae</taxon>
        <taxon>Streptomyces</taxon>
    </lineage>
</organism>
<dbReference type="RefSeq" id="WP_162466688.1">
    <property type="nucleotide sequence ID" value="NZ_WIXO01000001.1"/>
</dbReference>
<dbReference type="InterPro" id="IPR002397">
    <property type="entry name" value="Cyt_P450_B"/>
</dbReference>
<comment type="caution">
    <text evidence="2">The sequence shown here is derived from an EMBL/GenBank/DDBJ whole genome shotgun (WGS) entry which is preliminary data.</text>
</comment>
<gene>
    <name evidence="2" type="ORF">F0L17_25485</name>
</gene>
<sequence>MVTTTVGPSVNLSDPGLWSRPDLPELVDGLRRESPVHRTETETDGPVWSVLTYELSAQVLRDTTVYSSEGGSLLGTGPARPAGSGRMMALCDPPRHRALRAPAVPFFSPQGVRGAARGIDELADAIVRQAVERREVDLVQMVSALPLEVMCDLLDVPGQDREMVRNVCDLAFLGRAPEERRAGHQRLIPYLMHQVMRRRADPGDDLISAVAHHRVGGRLLPVEDVVLNLDNIVVGGVQTVRHTAATALLALVERPVLWQRLVDGTAETGAAVDELLRWTSVGLHTLRTVTRNTELGGFRFAAGDRVVPWLWAANRDPAVYERPHEIEFGRSPNRHLALGLGAHYCIGAPLAKAELGALFSAVLERTERIERVGPPRYNGSLINFGLDSCPVRLTPRRPTPRRRNFRRPA</sequence>
<protein>
    <submittedName>
        <fullName evidence="2">Cytochrome P450</fullName>
    </submittedName>
</protein>
<dbReference type="GO" id="GO:0004497">
    <property type="term" value="F:monooxygenase activity"/>
    <property type="evidence" value="ECO:0007669"/>
    <property type="project" value="InterPro"/>
</dbReference>
<dbReference type="Gene3D" id="1.10.630.10">
    <property type="entry name" value="Cytochrome P450"/>
    <property type="match status" value="1"/>
</dbReference>
<dbReference type="Pfam" id="PF00067">
    <property type="entry name" value="p450"/>
    <property type="match status" value="1"/>
</dbReference>
<dbReference type="InterPro" id="IPR036396">
    <property type="entry name" value="Cyt_P450_sf"/>
</dbReference>
<dbReference type="AlphaFoldDB" id="A0A6G2BK08"/>
<dbReference type="GO" id="GO:0005506">
    <property type="term" value="F:iron ion binding"/>
    <property type="evidence" value="ECO:0007669"/>
    <property type="project" value="InterPro"/>
</dbReference>
<reference evidence="2 3" key="1">
    <citation type="submission" date="2019-11" db="EMBL/GenBank/DDBJ databases">
        <authorList>
            <person name="Yuan L."/>
        </authorList>
    </citation>
    <scope>NUCLEOTIDE SEQUENCE [LARGE SCALE GENOMIC DNA]</scope>
    <source>
        <strain evidence="2 3">TRM43335</strain>
    </source>
</reference>
<dbReference type="PANTHER" id="PTHR46696">
    <property type="entry name" value="P450, PUTATIVE (EUROFUNG)-RELATED"/>
    <property type="match status" value="1"/>
</dbReference>
<name>A0A6G2BK08_9ACTN</name>
<dbReference type="GO" id="GO:0016705">
    <property type="term" value="F:oxidoreductase activity, acting on paired donors, with incorporation or reduction of molecular oxygen"/>
    <property type="evidence" value="ECO:0007669"/>
    <property type="project" value="InterPro"/>
</dbReference>
<proteinExistence type="inferred from homology"/>
<dbReference type="GO" id="GO:0020037">
    <property type="term" value="F:heme binding"/>
    <property type="evidence" value="ECO:0007669"/>
    <property type="project" value="InterPro"/>
</dbReference>
<evidence type="ECO:0000256" key="1">
    <source>
        <dbReference type="ARBA" id="ARBA00010617"/>
    </source>
</evidence>
<evidence type="ECO:0000313" key="2">
    <source>
        <dbReference type="EMBL" id="MTE22393.1"/>
    </source>
</evidence>
<dbReference type="PANTHER" id="PTHR46696:SF1">
    <property type="entry name" value="CYTOCHROME P450 YJIB-RELATED"/>
    <property type="match status" value="1"/>
</dbReference>
<dbReference type="InterPro" id="IPR001128">
    <property type="entry name" value="Cyt_P450"/>
</dbReference>
<dbReference type="SUPFAM" id="SSF48264">
    <property type="entry name" value="Cytochrome P450"/>
    <property type="match status" value="1"/>
</dbReference>